<dbReference type="Proteomes" id="UP000824540">
    <property type="component" value="Unassembled WGS sequence"/>
</dbReference>
<dbReference type="GO" id="GO:0051015">
    <property type="term" value="F:actin filament binding"/>
    <property type="evidence" value="ECO:0007669"/>
    <property type="project" value="TreeGrafter"/>
</dbReference>
<feature type="domain" description="SAM" evidence="4">
    <location>
        <begin position="1"/>
        <end position="54"/>
    </location>
</feature>
<dbReference type="FunFam" id="1.10.150.50:FF:000008">
    <property type="entry name" value="Neurabin-1 isoform 1-like protein"/>
    <property type="match status" value="1"/>
</dbReference>
<dbReference type="InterPro" id="IPR001660">
    <property type="entry name" value="SAM"/>
</dbReference>
<sequence>MGMNLDQYTPEFTAKHIDGHQLIHLDSDRLKALGVSSQSDRATIKKKLRDMRKAQEKLEKQREKKEKKEKKVMEEKEARRSGKLPLSSDSAC</sequence>
<dbReference type="GO" id="GO:0015629">
    <property type="term" value="C:actin cytoskeleton"/>
    <property type="evidence" value="ECO:0007669"/>
    <property type="project" value="TreeGrafter"/>
</dbReference>
<keyword evidence="1" id="KW-0597">Phosphoprotein</keyword>
<dbReference type="InterPro" id="IPR043446">
    <property type="entry name" value="Neurabin-like"/>
</dbReference>
<dbReference type="OrthoDB" id="445896at2759"/>
<feature type="compositionally biased region" description="Basic and acidic residues" evidence="3">
    <location>
        <begin position="51"/>
        <end position="80"/>
    </location>
</feature>
<proteinExistence type="predicted"/>
<evidence type="ECO:0000256" key="2">
    <source>
        <dbReference type="ARBA" id="ARBA00023054"/>
    </source>
</evidence>
<evidence type="ECO:0000256" key="1">
    <source>
        <dbReference type="ARBA" id="ARBA00022553"/>
    </source>
</evidence>
<dbReference type="InterPro" id="IPR013761">
    <property type="entry name" value="SAM/pointed_sf"/>
</dbReference>
<dbReference type="GO" id="GO:0014069">
    <property type="term" value="C:postsynaptic density"/>
    <property type="evidence" value="ECO:0007669"/>
    <property type="project" value="TreeGrafter"/>
</dbReference>
<dbReference type="Pfam" id="PF07647">
    <property type="entry name" value="SAM_2"/>
    <property type="match status" value="1"/>
</dbReference>
<feature type="region of interest" description="Disordered" evidence="3">
    <location>
        <begin position="37"/>
        <end position="92"/>
    </location>
</feature>
<gene>
    <name evidence="5" type="ORF">JZ751_028945</name>
</gene>
<evidence type="ECO:0000259" key="4">
    <source>
        <dbReference type="PROSITE" id="PS50105"/>
    </source>
</evidence>
<dbReference type="GO" id="GO:0005737">
    <property type="term" value="C:cytoplasm"/>
    <property type="evidence" value="ECO:0007669"/>
    <property type="project" value="TreeGrafter"/>
</dbReference>
<dbReference type="GO" id="GO:0019722">
    <property type="term" value="P:calcium-mediated signaling"/>
    <property type="evidence" value="ECO:0007669"/>
    <property type="project" value="TreeGrafter"/>
</dbReference>
<dbReference type="PANTHER" id="PTHR16154:SF26">
    <property type="entry name" value="PROTEIN PHOSPHATASE 1 REGULATORY SUBUNIT 9 LIKE"/>
    <property type="match status" value="1"/>
</dbReference>
<reference evidence="5" key="1">
    <citation type="thesis" date="2021" institute="BYU ScholarsArchive" country="Provo, UT, USA">
        <title>Applications of and Algorithms for Genome Assembly and Genomic Analyses with an Emphasis on Marine Teleosts.</title>
        <authorList>
            <person name="Pickett B.D."/>
        </authorList>
    </citation>
    <scope>NUCLEOTIDE SEQUENCE</scope>
    <source>
        <strain evidence="5">HI-2016</strain>
    </source>
</reference>
<organism evidence="5 6">
    <name type="scientific">Albula glossodonta</name>
    <name type="common">roundjaw bonefish</name>
    <dbReference type="NCBI Taxonomy" id="121402"/>
    <lineage>
        <taxon>Eukaryota</taxon>
        <taxon>Metazoa</taxon>
        <taxon>Chordata</taxon>
        <taxon>Craniata</taxon>
        <taxon>Vertebrata</taxon>
        <taxon>Euteleostomi</taxon>
        <taxon>Actinopterygii</taxon>
        <taxon>Neopterygii</taxon>
        <taxon>Teleostei</taxon>
        <taxon>Albuliformes</taxon>
        <taxon>Albulidae</taxon>
        <taxon>Albula</taxon>
    </lineage>
</organism>
<dbReference type="GO" id="GO:0031175">
    <property type="term" value="P:neuron projection development"/>
    <property type="evidence" value="ECO:0007669"/>
    <property type="project" value="TreeGrafter"/>
</dbReference>
<protein>
    <recommendedName>
        <fullName evidence="4">SAM domain-containing protein</fullName>
    </recommendedName>
</protein>
<name>A0A8T2MQK4_9TELE</name>
<keyword evidence="6" id="KW-1185">Reference proteome</keyword>
<evidence type="ECO:0000313" key="6">
    <source>
        <dbReference type="Proteomes" id="UP000824540"/>
    </source>
</evidence>
<dbReference type="PROSITE" id="PS50105">
    <property type="entry name" value="SAM_DOMAIN"/>
    <property type="match status" value="1"/>
</dbReference>
<dbReference type="GO" id="GO:0007015">
    <property type="term" value="P:actin filament organization"/>
    <property type="evidence" value="ECO:0007669"/>
    <property type="project" value="TreeGrafter"/>
</dbReference>
<comment type="caution">
    <text evidence="5">The sequence shown here is derived from an EMBL/GenBank/DDBJ whole genome shotgun (WGS) entry which is preliminary data.</text>
</comment>
<dbReference type="EMBL" id="JAFBMS010000892">
    <property type="protein sequence ID" value="KAG9329836.1"/>
    <property type="molecule type" value="Genomic_DNA"/>
</dbReference>
<dbReference type="SUPFAM" id="SSF47769">
    <property type="entry name" value="SAM/Pointed domain"/>
    <property type="match status" value="1"/>
</dbReference>
<accession>A0A8T2MQK4</accession>
<dbReference type="GO" id="GO:0030425">
    <property type="term" value="C:dendrite"/>
    <property type="evidence" value="ECO:0007669"/>
    <property type="project" value="TreeGrafter"/>
</dbReference>
<dbReference type="AlphaFoldDB" id="A0A8T2MQK4"/>
<evidence type="ECO:0000313" key="5">
    <source>
        <dbReference type="EMBL" id="KAG9329836.1"/>
    </source>
</evidence>
<dbReference type="PANTHER" id="PTHR16154">
    <property type="entry name" value="NEURABIN"/>
    <property type="match status" value="1"/>
</dbReference>
<dbReference type="Gene3D" id="1.10.150.50">
    <property type="entry name" value="Transcription Factor, Ets-1"/>
    <property type="match status" value="1"/>
</dbReference>
<keyword evidence="2" id="KW-0175">Coiled coil</keyword>
<evidence type="ECO:0000256" key="3">
    <source>
        <dbReference type="SAM" id="MobiDB-lite"/>
    </source>
</evidence>